<evidence type="ECO:0000313" key="1">
    <source>
        <dbReference type="EMBL" id="KAH0567439.1"/>
    </source>
</evidence>
<organism evidence="1 2">
    <name type="scientific">Cotesia glomerata</name>
    <name type="common">Lepidopteran parasitic wasp</name>
    <name type="synonym">Apanteles glomeratus</name>
    <dbReference type="NCBI Taxonomy" id="32391"/>
    <lineage>
        <taxon>Eukaryota</taxon>
        <taxon>Metazoa</taxon>
        <taxon>Ecdysozoa</taxon>
        <taxon>Arthropoda</taxon>
        <taxon>Hexapoda</taxon>
        <taxon>Insecta</taxon>
        <taxon>Pterygota</taxon>
        <taxon>Neoptera</taxon>
        <taxon>Endopterygota</taxon>
        <taxon>Hymenoptera</taxon>
        <taxon>Apocrita</taxon>
        <taxon>Ichneumonoidea</taxon>
        <taxon>Braconidae</taxon>
        <taxon>Microgastrinae</taxon>
        <taxon>Cotesia</taxon>
    </lineage>
</organism>
<protein>
    <submittedName>
        <fullName evidence="1">Uncharacterized protein</fullName>
    </submittedName>
</protein>
<name>A0AAV7IRI1_COTGL</name>
<dbReference type="EMBL" id="JAHXZJ010000001">
    <property type="protein sequence ID" value="KAH0567439.1"/>
    <property type="molecule type" value="Genomic_DNA"/>
</dbReference>
<keyword evidence="2" id="KW-1185">Reference proteome</keyword>
<sequence>MNPWQSHRKELYILDYLNLQTMISRHRCIMHDHTTTRWPKFLPYLYLWSLDISIVSDIDHLRKHTHPFASAPFSSCFYQVTWESPVKVVVVRFDM</sequence>
<accession>A0AAV7IRI1</accession>
<proteinExistence type="predicted"/>
<evidence type="ECO:0000313" key="2">
    <source>
        <dbReference type="Proteomes" id="UP000826195"/>
    </source>
</evidence>
<dbReference type="Proteomes" id="UP000826195">
    <property type="component" value="Unassembled WGS sequence"/>
</dbReference>
<reference evidence="1 2" key="1">
    <citation type="journal article" date="2021" name="J. Hered.">
        <title>A chromosome-level genome assembly of the parasitoid wasp, Cotesia glomerata (Hymenoptera: Braconidae).</title>
        <authorList>
            <person name="Pinto B.J."/>
            <person name="Weis J.J."/>
            <person name="Gamble T."/>
            <person name="Ode P.J."/>
            <person name="Paul R."/>
            <person name="Zaspel J.M."/>
        </authorList>
    </citation>
    <scope>NUCLEOTIDE SEQUENCE [LARGE SCALE GENOMIC DNA]</scope>
    <source>
        <strain evidence="1">CgM1</strain>
    </source>
</reference>
<dbReference type="AlphaFoldDB" id="A0AAV7IRI1"/>
<gene>
    <name evidence="1" type="ORF">KQX54_009986</name>
</gene>
<comment type="caution">
    <text evidence="1">The sequence shown here is derived from an EMBL/GenBank/DDBJ whole genome shotgun (WGS) entry which is preliminary data.</text>
</comment>